<feature type="domain" description="HTH lysR-type" evidence="5">
    <location>
        <begin position="1"/>
        <end position="58"/>
    </location>
</feature>
<accession>A0A8T9Q4X5</accession>
<comment type="similarity">
    <text evidence="1">Belongs to the LysR transcriptional regulatory family.</text>
</comment>
<dbReference type="GO" id="GO:0003700">
    <property type="term" value="F:DNA-binding transcription factor activity"/>
    <property type="evidence" value="ECO:0007669"/>
    <property type="project" value="InterPro"/>
</dbReference>
<evidence type="ECO:0000256" key="4">
    <source>
        <dbReference type="ARBA" id="ARBA00023163"/>
    </source>
</evidence>
<dbReference type="SUPFAM" id="SSF46785">
    <property type="entry name" value="Winged helix' DNA-binding domain"/>
    <property type="match status" value="1"/>
</dbReference>
<proteinExistence type="inferred from homology"/>
<dbReference type="Gene3D" id="3.40.190.10">
    <property type="entry name" value="Periplasmic binding protein-like II"/>
    <property type="match status" value="2"/>
</dbReference>
<dbReference type="InterPro" id="IPR000847">
    <property type="entry name" value="LysR_HTH_N"/>
</dbReference>
<dbReference type="PANTHER" id="PTHR30126">
    <property type="entry name" value="HTH-TYPE TRANSCRIPTIONAL REGULATOR"/>
    <property type="match status" value="1"/>
</dbReference>
<dbReference type="SUPFAM" id="SSF53850">
    <property type="entry name" value="Periplasmic binding protein-like II"/>
    <property type="match status" value="1"/>
</dbReference>
<organism evidence="6 7">
    <name type="scientific">Hymenobacter cellulosilyticus</name>
    <dbReference type="NCBI Taxonomy" id="2932248"/>
    <lineage>
        <taxon>Bacteria</taxon>
        <taxon>Pseudomonadati</taxon>
        <taxon>Bacteroidota</taxon>
        <taxon>Cytophagia</taxon>
        <taxon>Cytophagales</taxon>
        <taxon>Hymenobacteraceae</taxon>
        <taxon>Hymenobacter</taxon>
    </lineage>
</organism>
<evidence type="ECO:0000313" key="6">
    <source>
        <dbReference type="EMBL" id="UOQ72736.1"/>
    </source>
</evidence>
<dbReference type="EMBL" id="CP095046">
    <property type="protein sequence ID" value="UOQ72736.1"/>
    <property type="molecule type" value="Genomic_DNA"/>
</dbReference>
<evidence type="ECO:0000256" key="3">
    <source>
        <dbReference type="ARBA" id="ARBA00023125"/>
    </source>
</evidence>
<keyword evidence="3" id="KW-0238">DNA-binding</keyword>
<dbReference type="Pfam" id="PF03466">
    <property type="entry name" value="LysR_substrate"/>
    <property type="match status" value="1"/>
</dbReference>
<dbReference type="Gene3D" id="1.10.10.10">
    <property type="entry name" value="Winged helix-like DNA-binding domain superfamily/Winged helix DNA-binding domain"/>
    <property type="match status" value="1"/>
</dbReference>
<dbReference type="InterPro" id="IPR036388">
    <property type="entry name" value="WH-like_DNA-bd_sf"/>
</dbReference>
<name>A0A8T9Q4X5_9BACT</name>
<dbReference type="Proteomes" id="UP000831796">
    <property type="component" value="Chromosome"/>
</dbReference>
<sequence length="295" mass="33343">MEIRHLRVVKAIVEEGSIVRAIDKLHLTPSALSHQLREAENQVGAPIFFRINKKLVLTPVGERVLSRAYAILGELDTLQKEVKELIGGEVGRIRLSTECYTSYHWLPAMLRRFNADFPHVEVSINFEATHQPLPKLLSGHIDLAITSDPVPETALEFVELFRDELVAVVPAGHPWTEKPYVTAQDFALVNLIIHSLPLETVTVFQKLLTPAVVSPAKLTVLPLTEASIELVKADMGVVVMAQWALKPYLASPDLRTVRITPEGLWRQQYAARLRNHDYPLYYESFIQFLAQEIQF</sequence>
<dbReference type="InterPro" id="IPR036390">
    <property type="entry name" value="WH_DNA-bd_sf"/>
</dbReference>
<keyword evidence="4" id="KW-0804">Transcription</keyword>
<evidence type="ECO:0000313" key="7">
    <source>
        <dbReference type="Proteomes" id="UP000831796"/>
    </source>
</evidence>
<dbReference type="AlphaFoldDB" id="A0A8T9Q4X5"/>
<evidence type="ECO:0000259" key="5">
    <source>
        <dbReference type="PROSITE" id="PS50931"/>
    </source>
</evidence>
<dbReference type="PROSITE" id="PS50931">
    <property type="entry name" value="HTH_LYSR"/>
    <property type="match status" value="1"/>
</dbReference>
<evidence type="ECO:0000256" key="1">
    <source>
        <dbReference type="ARBA" id="ARBA00009437"/>
    </source>
</evidence>
<dbReference type="Pfam" id="PF00126">
    <property type="entry name" value="HTH_1"/>
    <property type="match status" value="1"/>
</dbReference>
<keyword evidence="2" id="KW-0805">Transcription regulation</keyword>
<protein>
    <submittedName>
        <fullName evidence="6">LysR family transcriptional regulator</fullName>
    </submittedName>
</protein>
<evidence type="ECO:0000256" key="2">
    <source>
        <dbReference type="ARBA" id="ARBA00023015"/>
    </source>
</evidence>
<reference evidence="6" key="1">
    <citation type="submission" date="2022-04" db="EMBL/GenBank/DDBJ databases">
        <title>Hymenobacter sp. isolated from the air.</title>
        <authorList>
            <person name="Won M."/>
            <person name="Lee C.-M."/>
            <person name="Woen H.-Y."/>
            <person name="Kwon S.-W."/>
        </authorList>
    </citation>
    <scope>NUCLEOTIDE SEQUENCE</scope>
    <source>
        <strain evidence="6">5116S-3</strain>
    </source>
</reference>
<dbReference type="KEGG" id="hcu:MUN79_01715"/>
<dbReference type="PANTHER" id="PTHR30126:SF25">
    <property type="entry name" value="HTH-TYPE TRANSCRIPTIONAL REGULATOR METR"/>
    <property type="match status" value="1"/>
</dbReference>
<dbReference type="InterPro" id="IPR005119">
    <property type="entry name" value="LysR_subst-bd"/>
</dbReference>
<dbReference type="RefSeq" id="WP_244676094.1">
    <property type="nucleotide sequence ID" value="NZ_CP095046.1"/>
</dbReference>
<keyword evidence="7" id="KW-1185">Reference proteome</keyword>
<gene>
    <name evidence="6" type="ORF">MUN79_01715</name>
</gene>
<dbReference type="GO" id="GO:0000976">
    <property type="term" value="F:transcription cis-regulatory region binding"/>
    <property type="evidence" value="ECO:0007669"/>
    <property type="project" value="TreeGrafter"/>
</dbReference>